<keyword evidence="2 5" id="KW-0677">Repeat</keyword>
<dbReference type="GO" id="GO:0005524">
    <property type="term" value="F:ATP binding"/>
    <property type="evidence" value="ECO:0007669"/>
    <property type="project" value="InterPro"/>
</dbReference>
<keyword evidence="3" id="KW-0805">Transcription regulation</keyword>
<dbReference type="Pfam" id="PF07724">
    <property type="entry name" value="AAA_2"/>
    <property type="match status" value="1"/>
</dbReference>
<evidence type="ECO:0000259" key="7">
    <source>
        <dbReference type="PROSITE" id="PS51903"/>
    </source>
</evidence>
<evidence type="ECO:0000256" key="2">
    <source>
        <dbReference type="ARBA" id="ARBA00022737"/>
    </source>
</evidence>
<feature type="domain" description="Clp R" evidence="7">
    <location>
        <begin position="8"/>
        <end position="169"/>
    </location>
</feature>
<dbReference type="Pfam" id="PF26587">
    <property type="entry name" value="AAA_lid_SMAX1"/>
    <property type="match status" value="1"/>
</dbReference>
<dbReference type="PROSITE" id="PS51903">
    <property type="entry name" value="CLP_R"/>
    <property type="match status" value="1"/>
</dbReference>
<feature type="compositionally biased region" description="Basic and acidic residues" evidence="6">
    <location>
        <begin position="473"/>
        <end position="485"/>
    </location>
</feature>
<sequence>MRAGLSTIQQTLTPEAASVLNHSIAEASRRNHGQTTPLHVAATLLGSPSGFLRQACIKSHPNSSHPLQCRALELCFSVALERLPTAQNLSPGLEPPISNALMAALKRAQAHQRRGCPEQQQQPLLAVKVELEQLIISILDDPSVSRVMREASFSSPSVKATIEQSLTIDSAYSGWMVSNLYVNPRLQQGIVGQSGAQRNDEAKKVIDILLKSKKRNPVVVGESEPQMVVKEVLKRIESKEVGDGPLKNVQVIHLEKGFLDRAHIAAKIVELGGLIETRIRNLGCCGVILDLGDLKWLVEQQVSLTGSSGVQQQQIMSDVGRSAVAEMRKLLGRFGEGSGGGKVWMIGSATCETYLRCQVYHPSMENDWDLQAVPISARAPLPGTFSRLGSSGILSSSVESFSPLKGFPTVTLPPPRRLSENLDPARRMSCCPSCTQNYEQELAKLVPKEVEKSSEIKSEAAQPPLPQWLRNAKSQDGDVKTSDQTVTKDQELVLKQKSQELQKKWHDTCLHLHPAYHQPNHGPERSTPPALSMASLFNQNLLPHQPFQPKLSLNKKLGGTLVLNPNLLPSQPAGQATTPPGSPVITDLVLGRPKVAETTPEKEHEEHTKDFLSCVPSEPQSHLHGLPASKLLSKLDADSFKKLLKGLQQDAASAVATTVTQCKLGHGKRQGTGSRGDIWLLFTGPDRAGKKKMASALSELVCVTNPIMVCLGSRHEDGESELSCRGKTVLDRIAEAVRRNPFSVIILEDIDEADMLVRGSIKRAMERGRIADSLGRETSLGNVIFILTANRLPDNLKFLSDSNSLDEKKLASLAGGLTLSERRAKRRPNWLDDEERWSARPRTDLGPALAFDLNEAADAGGDKADGSHNSSDLTVDHEDEHVLNNRLLTSAISKELLNSVDDHIVFKPVDLGSIRRDISNAITKKFSTIFDNQMPVEIQDEALEKIVGGTWLSRTGLEEWTDNVLAPSLRQLKLRLPICATESMIVRIEPDTDSDSRSRVDWLPRSIRVVADGL</sequence>
<dbReference type="Gene3D" id="3.40.50.300">
    <property type="entry name" value="P-loop containing nucleotide triphosphate hydrolases"/>
    <property type="match status" value="1"/>
</dbReference>
<feature type="region of interest" description="Disordered" evidence="6">
    <location>
        <begin position="454"/>
        <end position="485"/>
    </location>
</feature>
<proteinExistence type="inferred from homology"/>
<evidence type="ECO:0000256" key="1">
    <source>
        <dbReference type="ARBA" id="ARBA00008675"/>
    </source>
</evidence>
<dbReference type="CDD" id="cd19499">
    <property type="entry name" value="RecA-like_ClpB_Hsp104-like"/>
    <property type="match status" value="1"/>
</dbReference>
<accession>A0A6N2N4C7</accession>
<dbReference type="InterPro" id="IPR004176">
    <property type="entry name" value="Clp_R_N"/>
</dbReference>
<dbReference type="InterPro" id="IPR036628">
    <property type="entry name" value="Clp_N_dom_sf"/>
</dbReference>
<dbReference type="FunFam" id="1.10.1780.10:FF:000005">
    <property type="entry name" value="protein SUPPRESSOR OF MAX2 1"/>
    <property type="match status" value="1"/>
</dbReference>
<keyword evidence="4" id="KW-0804">Transcription</keyword>
<dbReference type="EMBL" id="CAADRP010001929">
    <property type="protein sequence ID" value="VFU56777.1"/>
    <property type="molecule type" value="Genomic_DNA"/>
</dbReference>
<evidence type="ECO:0000256" key="4">
    <source>
        <dbReference type="ARBA" id="ARBA00023163"/>
    </source>
</evidence>
<name>A0A6N2N4C7_SALVM</name>
<dbReference type="InterPro" id="IPR051650">
    <property type="entry name" value="SL_signaling_regulator"/>
</dbReference>
<evidence type="ECO:0000256" key="5">
    <source>
        <dbReference type="PROSITE-ProRule" id="PRU01251"/>
    </source>
</evidence>
<dbReference type="InterPro" id="IPR027417">
    <property type="entry name" value="P-loop_NTPase"/>
</dbReference>
<reference evidence="8" key="1">
    <citation type="submission" date="2019-03" db="EMBL/GenBank/DDBJ databases">
        <authorList>
            <person name="Mank J."/>
            <person name="Almeida P."/>
        </authorList>
    </citation>
    <scope>NUCLEOTIDE SEQUENCE</scope>
    <source>
        <strain evidence="8">78183</strain>
    </source>
</reference>
<dbReference type="SUPFAM" id="SSF81923">
    <property type="entry name" value="Double Clp-N motif"/>
    <property type="match status" value="1"/>
</dbReference>
<dbReference type="Pfam" id="PF23569">
    <property type="entry name" value="NBD_SMAX1"/>
    <property type="match status" value="1"/>
</dbReference>
<dbReference type="InterPro" id="IPR058680">
    <property type="entry name" value="NBD_SMAX1-like"/>
</dbReference>
<evidence type="ECO:0000256" key="6">
    <source>
        <dbReference type="SAM" id="MobiDB-lite"/>
    </source>
</evidence>
<dbReference type="InterPro" id="IPR003959">
    <property type="entry name" value="ATPase_AAA_core"/>
</dbReference>
<gene>
    <name evidence="8" type="ORF">SVIM_LOCUS408909</name>
</gene>
<dbReference type="SUPFAM" id="SSF52540">
    <property type="entry name" value="P-loop containing nucleoside triphosphate hydrolases"/>
    <property type="match status" value="1"/>
</dbReference>
<dbReference type="AlphaFoldDB" id="A0A6N2N4C7"/>
<organism evidence="8">
    <name type="scientific">Salix viminalis</name>
    <name type="common">Common osier</name>
    <name type="synonym">Basket willow</name>
    <dbReference type="NCBI Taxonomy" id="40686"/>
    <lineage>
        <taxon>Eukaryota</taxon>
        <taxon>Viridiplantae</taxon>
        <taxon>Streptophyta</taxon>
        <taxon>Embryophyta</taxon>
        <taxon>Tracheophyta</taxon>
        <taxon>Spermatophyta</taxon>
        <taxon>Magnoliopsida</taxon>
        <taxon>eudicotyledons</taxon>
        <taxon>Gunneridae</taxon>
        <taxon>Pentapetalae</taxon>
        <taxon>rosids</taxon>
        <taxon>fabids</taxon>
        <taxon>Malpighiales</taxon>
        <taxon>Salicaceae</taxon>
        <taxon>Saliceae</taxon>
        <taxon>Salix</taxon>
    </lineage>
</organism>
<evidence type="ECO:0000313" key="8">
    <source>
        <dbReference type="EMBL" id="VFU56777.1"/>
    </source>
</evidence>
<comment type="similarity">
    <text evidence="1">Belongs to the ClpA/ClpB family.</text>
</comment>
<protein>
    <recommendedName>
        <fullName evidence="7">Clp R domain-containing protein</fullName>
    </recommendedName>
</protein>
<dbReference type="Pfam" id="PF02861">
    <property type="entry name" value="Clp_N"/>
    <property type="match status" value="1"/>
</dbReference>
<dbReference type="InterPro" id="IPR058954">
    <property type="entry name" value="AAA_lid_SMAX1"/>
</dbReference>
<dbReference type="Gene3D" id="1.10.1780.10">
    <property type="entry name" value="Clp, N-terminal domain"/>
    <property type="match status" value="1"/>
</dbReference>
<dbReference type="PANTHER" id="PTHR43572:SF13">
    <property type="entry name" value="PROTEIN SUPPRESSOR OF MAX2 1"/>
    <property type="match status" value="1"/>
</dbReference>
<evidence type="ECO:0000256" key="3">
    <source>
        <dbReference type="ARBA" id="ARBA00023015"/>
    </source>
</evidence>
<dbReference type="PANTHER" id="PTHR43572">
    <property type="entry name" value="CHAPERONE PROTEIN CLPD, CHLOROPLASTIC"/>
    <property type="match status" value="1"/>
</dbReference>
<dbReference type="GO" id="GO:0016887">
    <property type="term" value="F:ATP hydrolysis activity"/>
    <property type="evidence" value="ECO:0007669"/>
    <property type="project" value="InterPro"/>
</dbReference>